<accession>A0A1M5A1R7</accession>
<reference evidence="5 6" key="1">
    <citation type="submission" date="2016-11" db="EMBL/GenBank/DDBJ databases">
        <authorList>
            <person name="Jaros S."/>
            <person name="Januszkiewicz K."/>
            <person name="Wedrychowicz H."/>
        </authorList>
    </citation>
    <scope>NUCLEOTIDE SEQUENCE [LARGE SCALE GENOMIC DNA]</scope>
    <source>
        <strain evidence="5 6">DSM 19980</strain>
    </source>
</reference>
<dbReference type="Gene3D" id="1.10.10.10">
    <property type="entry name" value="Winged helix-like DNA-binding domain superfamily/Winged helix DNA-binding domain"/>
    <property type="match status" value="1"/>
</dbReference>
<dbReference type="GO" id="GO:0043565">
    <property type="term" value="F:sequence-specific DNA binding"/>
    <property type="evidence" value="ECO:0007669"/>
    <property type="project" value="InterPro"/>
</dbReference>
<dbReference type="PROSITE" id="PS50956">
    <property type="entry name" value="HTH_ASNC_2"/>
    <property type="match status" value="1"/>
</dbReference>
<dbReference type="InterPro" id="IPR019888">
    <property type="entry name" value="Tscrpt_reg_AsnC-like"/>
</dbReference>
<keyword evidence="2" id="KW-0238">DNA-binding</keyword>
<keyword evidence="6" id="KW-1185">Reference proteome</keyword>
<sequence length="172" mass="19159">MKRFRYESGGLDETDARILAALVENSRISIVNLARRIGMSSPGVSERMKRLEEAGVIDNYTITVNPDALGLPLAVYLRIRPIPGEMQTVVNILKNLPEVVDCDRITGEDCFIARAHVRSVAHMEELIDKLIPVAMTNTSIVQSSPVARRLPLFDINDGDDFQRNIGQATRSR</sequence>
<evidence type="ECO:0000256" key="1">
    <source>
        <dbReference type="ARBA" id="ARBA00023015"/>
    </source>
</evidence>
<dbReference type="SUPFAM" id="SSF54909">
    <property type="entry name" value="Dimeric alpha+beta barrel"/>
    <property type="match status" value="1"/>
</dbReference>
<dbReference type="Gene3D" id="3.30.70.920">
    <property type="match status" value="1"/>
</dbReference>
<protein>
    <submittedName>
        <fullName evidence="5">Lrp/AsnC family transcriptional regulator, leucine-responsive regulatory protein</fullName>
    </submittedName>
</protein>
<dbReference type="Pfam" id="PF13412">
    <property type="entry name" value="HTH_24"/>
    <property type="match status" value="1"/>
</dbReference>
<dbReference type="Pfam" id="PF01037">
    <property type="entry name" value="AsnC_trans_reg"/>
    <property type="match status" value="1"/>
</dbReference>
<evidence type="ECO:0000313" key="5">
    <source>
        <dbReference type="EMBL" id="SHF24185.1"/>
    </source>
</evidence>
<dbReference type="OrthoDB" id="5476at2"/>
<gene>
    <name evidence="5" type="ORF">SAMN02745148_02147</name>
</gene>
<dbReference type="GO" id="GO:0006355">
    <property type="term" value="P:regulation of DNA-templated transcription"/>
    <property type="evidence" value="ECO:0007669"/>
    <property type="project" value="UniProtKB-ARBA"/>
</dbReference>
<dbReference type="InterPro" id="IPR036388">
    <property type="entry name" value="WH-like_DNA-bd_sf"/>
</dbReference>
<dbReference type="InterPro" id="IPR036390">
    <property type="entry name" value="WH_DNA-bd_sf"/>
</dbReference>
<dbReference type="AlphaFoldDB" id="A0A1M5A1R7"/>
<dbReference type="InterPro" id="IPR019887">
    <property type="entry name" value="Tscrpt_reg_AsnC/Lrp_C"/>
</dbReference>
<dbReference type="InterPro" id="IPR011008">
    <property type="entry name" value="Dimeric_a/b-barrel"/>
</dbReference>
<dbReference type="SMART" id="SM00344">
    <property type="entry name" value="HTH_ASNC"/>
    <property type="match status" value="1"/>
</dbReference>
<dbReference type="GO" id="GO:0005829">
    <property type="term" value="C:cytosol"/>
    <property type="evidence" value="ECO:0007669"/>
    <property type="project" value="TreeGrafter"/>
</dbReference>
<evidence type="ECO:0000259" key="4">
    <source>
        <dbReference type="PROSITE" id="PS50956"/>
    </source>
</evidence>
<keyword evidence="1" id="KW-0805">Transcription regulation</keyword>
<feature type="domain" description="HTH asnC-type" evidence="4">
    <location>
        <begin position="11"/>
        <end position="72"/>
    </location>
</feature>
<evidence type="ECO:0000256" key="3">
    <source>
        <dbReference type="ARBA" id="ARBA00023163"/>
    </source>
</evidence>
<name>A0A1M5A1R7_9GAMM</name>
<dbReference type="EMBL" id="FQUJ01000008">
    <property type="protein sequence ID" value="SHF24185.1"/>
    <property type="molecule type" value="Genomic_DNA"/>
</dbReference>
<dbReference type="InterPro" id="IPR011991">
    <property type="entry name" value="ArsR-like_HTH"/>
</dbReference>
<evidence type="ECO:0000256" key="2">
    <source>
        <dbReference type="ARBA" id="ARBA00023125"/>
    </source>
</evidence>
<evidence type="ECO:0000313" key="6">
    <source>
        <dbReference type="Proteomes" id="UP000184346"/>
    </source>
</evidence>
<dbReference type="Proteomes" id="UP000184346">
    <property type="component" value="Unassembled WGS sequence"/>
</dbReference>
<dbReference type="PANTHER" id="PTHR30154:SF53">
    <property type="entry name" value="HTH-TYPE TRANSCRIPTIONAL REGULATOR LRPC"/>
    <property type="match status" value="1"/>
</dbReference>
<dbReference type="CDD" id="cd00090">
    <property type="entry name" value="HTH_ARSR"/>
    <property type="match status" value="1"/>
</dbReference>
<organism evidence="5 6">
    <name type="scientific">Modicisalibacter ilicicola DSM 19980</name>
    <dbReference type="NCBI Taxonomy" id="1121942"/>
    <lineage>
        <taxon>Bacteria</taxon>
        <taxon>Pseudomonadati</taxon>
        <taxon>Pseudomonadota</taxon>
        <taxon>Gammaproteobacteria</taxon>
        <taxon>Oceanospirillales</taxon>
        <taxon>Halomonadaceae</taxon>
        <taxon>Modicisalibacter</taxon>
    </lineage>
</organism>
<dbReference type="InterPro" id="IPR000485">
    <property type="entry name" value="AsnC-type_HTH_dom"/>
</dbReference>
<keyword evidence="3" id="KW-0804">Transcription</keyword>
<dbReference type="PRINTS" id="PR00033">
    <property type="entry name" value="HTHASNC"/>
</dbReference>
<dbReference type="STRING" id="1121942.SAMN02745148_02147"/>
<proteinExistence type="predicted"/>
<dbReference type="GO" id="GO:0043200">
    <property type="term" value="P:response to amino acid"/>
    <property type="evidence" value="ECO:0007669"/>
    <property type="project" value="TreeGrafter"/>
</dbReference>
<dbReference type="SUPFAM" id="SSF46785">
    <property type="entry name" value="Winged helix' DNA-binding domain"/>
    <property type="match status" value="1"/>
</dbReference>
<dbReference type="PANTHER" id="PTHR30154">
    <property type="entry name" value="LEUCINE-RESPONSIVE REGULATORY PROTEIN"/>
    <property type="match status" value="1"/>
</dbReference>